<protein>
    <recommendedName>
        <fullName evidence="2">HNH nuclease domain-containing protein</fullName>
    </recommendedName>
</protein>
<evidence type="ECO:0000259" key="2">
    <source>
        <dbReference type="Pfam" id="PF13391"/>
    </source>
</evidence>
<comment type="caution">
    <text evidence="3">The sequence shown here is derived from an EMBL/GenBank/DDBJ whole genome shotgun (WGS) entry which is preliminary data.</text>
</comment>
<evidence type="ECO:0000313" key="3">
    <source>
        <dbReference type="EMBL" id="KAF9507171.1"/>
    </source>
</evidence>
<dbReference type="Proteomes" id="UP000886523">
    <property type="component" value="Unassembled WGS sequence"/>
</dbReference>
<feature type="domain" description="HNH nuclease" evidence="2">
    <location>
        <begin position="57"/>
        <end position="123"/>
    </location>
</feature>
<evidence type="ECO:0000313" key="4">
    <source>
        <dbReference type="Proteomes" id="UP000886523"/>
    </source>
</evidence>
<proteinExistence type="predicted"/>
<dbReference type="AlphaFoldDB" id="A0A9P6DLR5"/>
<gene>
    <name evidence="3" type="ORF">BS47DRAFT_1352022</name>
</gene>
<feature type="compositionally biased region" description="Basic and acidic residues" evidence="1">
    <location>
        <begin position="219"/>
        <end position="231"/>
    </location>
</feature>
<dbReference type="EMBL" id="MU129089">
    <property type="protein sequence ID" value="KAF9507171.1"/>
    <property type="molecule type" value="Genomic_DNA"/>
</dbReference>
<accession>A0A9P6DLR5</accession>
<organism evidence="3 4">
    <name type="scientific">Hydnum rufescens UP504</name>
    <dbReference type="NCBI Taxonomy" id="1448309"/>
    <lineage>
        <taxon>Eukaryota</taxon>
        <taxon>Fungi</taxon>
        <taxon>Dikarya</taxon>
        <taxon>Basidiomycota</taxon>
        <taxon>Agaricomycotina</taxon>
        <taxon>Agaricomycetes</taxon>
        <taxon>Cantharellales</taxon>
        <taxon>Hydnaceae</taxon>
        <taxon>Hydnum</taxon>
    </lineage>
</organism>
<feature type="region of interest" description="Disordered" evidence="1">
    <location>
        <begin position="204"/>
        <end position="245"/>
    </location>
</feature>
<name>A0A9P6DLR5_9AGAM</name>
<sequence>MSLENWSPVAFNLRDGFPFTYSKSAISEIAATECVISEISAKEVFATKVKQRDGHRCIVCGHASRIGPHYVHIIPKVEDDIWETLCMGRFIPAEARSVEQEARNVILLCKNHHALFDGFAFYIRWVQWCVKPPPVERFVLVNQSRIPDLQPFHGRAVRLFPHKRYSPVHGAFLIHEMRVRGFWPFANDPTLSFPIPWQTWIQDAPDGGQPVGDDDEAGDDKGNGDAKDKGKQLPTNVIPASTPRI</sequence>
<keyword evidence="4" id="KW-1185">Reference proteome</keyword>
<reference evidence="3" key="1">
    <citation type="journal article" date="2020" name="Nat. Commun.">
        <title>Large-scale genome sequencing of mycorrhizal fungi provides insights into the early evolution of symbiotic traits.</title>
        <authorList>
            <person name="Miyauchi S."/>
            <person name="Kiss E."/>
            <person name="Kuo A."/>
            <person name="Drula E."/>
            <person name="Kohler A."/>
            <person name="Sanchez-Garcia M."/>
            <person name="Morin E."/>
            <person name="Andreopoulos B."/>
            <person name="Barry K.W."/>
            <person name="Bonito G."/>
            <person name="Buee M."/>
            <person name="Carver A."/>
            <person name="Chen C."/>
            <person name="Cichocki N."/>
            <person name="Clum A."/>
            <person name="Culley D."/>
            <person name="Crous P.W."/>
            <person name="Fauchery L."/>
            <person name="Girlanda M."/>
            <person name="Hayes R.D."/>
            <person name="Keri Z."/>
            <person name="LaButti K."/>
            <person name="Lipzen A."/>
            <person name="Lombard V."/>
            <person name="Magnuson J."/>
            <person name="Maillard F."/>
            <person name="Murat C."/>
            <person name="Nolan M."/>
            <person name="Ohm R.A."/>
            <person name="Pangilinan J."/>
            <person name="Pereira M.F."/>
            <person name="Perotto S."/>
            <person name="Peter M."/>
            <person name="Pfister S."/>
            <person name="Riley R."/>
            <person name="Sitrit Y."/>
            <person name="Stielow J.B."/>
            <person name="Szollosi G."/>
            <person name="Zifcakova L."/>
            <person name="Stursova M."/>
            <person name="Spatafora J.W."/>
            <person name="Tedersoo L."/>
            <person name="Vaario L.M."/>
            <person name="Yamada A."/>
            <person name="Yan M."/>
            <person name="Wang P."/>
            <person name="Xu J."/>
            <person name="Bruns T."/>
            <person name="Baldrian P."/>
            <person name="Vilgalys R."/>
            <person name="Dunand C."/>
            <person name="Henrissat B."/>
            <person name="Grigoriev I.V."/>
            <person name="Hibbett D."/>
            <person name="Nagy L.G."/>
            <person name="Martin F.M."/>
        </authorList>
    </citation>
    <scope>NUCLEOTIDE SEQUENCE</scope>
    <source>
        <strain evidence="3">UP504</strain>
    </source>
</reference>
<dbReference type="Pfam" id="PF13391">
    <property type="entry name" value="HNH_2"/>
    <property type="match status" value="1"/>
</dbReference>
<evidence type="ECO:0000256" key="1">
    <source>
        <dbReference type="SAM" id="MobiDB-lite"/>
    </source>
</evidence>
<dbReference type="OrthoDB" id="2124139at2759"/>
<dbReference type="InterPro" id="IPR003615">
    <property type="entry name" value="HNH_nuc"/>
</dbReference>
<feature type="compositionally biased region" description="Polar residues" evidence="1">
    <location>
        <begin position="233"/>
        <end position="245"/>
    </location>
</feature>